<evidence type="ECO:0000313" key="3">
    <source>
        <dbReference type="EMBL" id="KGP90222.1"/>
    </source>
</evidence>
<protein>
    <recommendedName>
        <fullName evidence="2">YCII-related domain-containing protein</fullName>
    </recommendedName>
</protein>
<organism evidence="3 4">
    <name type="scientific">Pontibacillus chungwhensis BH030062</name>
    <dbReference type="NCBI Taxonomy" id="1385513"/>
    <lineage>
        <taxon>Bacteria</taxon>
        <taxon>Bacillati</taxon>
        <taxon>Bacillota</taxon>
        <taxon>Bacilli</taxon>
        <taxon>Bacillales</taxon>
        <taxon>Bacillaceae</taxon>
        <taxon>Pontibacillus</taxon>
    </lineage>
</organism>
<comment type="caution">
    <text evidence="3">The sequence shown here is derived from an EMBL/GenBank/DDBJ whole genome shotgun (WGS) entry which is preliminary data.</text>
</comment>
<feature type="domain" description="YCII-related" evidence="2">
    <location>
        <begin position="18"/>
        <end position="87"/>
    </location>
</feature>
<evidence type="ECO:0000259" key="2">
    <source>
        <dbReference type="Pfam" id="PF03795"/>
    </source>
</evidence>
<dbReference type="Gene3D" id="3.30.70.1060">
    <property type="entry name" value="Dimeric alpha+beta barrel"/>
    <property type="match status" value="1"/>
</dbReference>
<dbReference type="RefSeq" id="WP_036786273.1">
    <property type="nucleotide sequence ID" value="NZ_AVBG01000014.1"/>
</dbReference>
<reference evidence="3 4" key="1">
    <citation type="submission" date="2013-08" db="EMBL/GenBank/DDBJ databases">
        <title>Genome of Pontibacillus chungwhensis.</title>
        <authorList>
            <person name="Wang Q."/>
            <person name="Wang G."/>
        </authorList>
    </citation>
    <scope>NUCLEOTIDE SEQUENCE [LARGE SCALE GENOMIC DNA]</scope>
    <source>
        <strain evidence="3 4">BH030062</strain>
    </source>
</reference>
<gene>
    <name evidence="3" type="ORF">N780_05760</name>
</gene>
<dbReference type="InterPro" id="IPR005545">
    <property type="entry name" value="YCII"/>
</dbReference>
<dbReference type="eggNOG" id="ENOG5033150">
    <property type="taxonomic scope" value="Bacteria"/>
</dbReference>
<sequence>MREYIYILKLIPRLHEEKNWTEKDEGLVRDHFVRLKEYCDEGKVITAGKTDREDDKGFGIVVFKEENDEKAEEFMKEDPAVKHGIMTAEVFSYKTALRSEK</sequence>
<dbReference type="Pfam" id="PF03795">
    <property type="entry name" value="YCII"/>
    <property type="match status" value="1"/>
</dbReference>
<dbReference type="SUPFAM" id="SSF54909">
    <property type="entry name" value="Dimeric alpha+beta barrel"/>
    <property type="match status" value="1"/>
</dbReference>
<dbReference type="Proteomes" id="UP000030153">
    <property type="component" value="Unassembled WGS sequence"/>
</dbReference>
<keyword evidence="4" id="KW-1185">Reference proteome</keyword>
<proteinExistence type="inferred from homology"/>
<dbReference type="EMBL" id="AVBG01000014">
    <property type="protein sequence ID" value="KGP90222.1"/>
    <property type="molecule type" value="Genomic_DNA"/>
</dbReference>
<dbReference type="AlphaFoldDB" id="A0A0A2UPJ3"/>
<evidence type="ECO:0000313" key="4">
    <source>
        <dbReference type="Proteomes" id="UP000030153"/>
    </source>
</evidence>
<dbReference type="STRING" id="1385513.N780_05760"/>
<name>A0A0A2UPJ3_9BACI</name>
<accession>A0A0A2UPJ3</accession>
<comment type="similarity">
    <text evidence="1">Belongs to the YciI family.</text>
</comment>
<dbReference type="OrthoDB" id="8589613at2"/>
<evidence type="ECO:0000256" key="1">
    <source>
        <dbReference type="ARBA" id="ARBA00007689"/>
    </source>
</evidence>
<dbReference type="InterPro" id="IPR011008">
    <property type="entry name" value="Dimeric_a/b-barrel"/>
</dbReference>